<gene>
    <name evidence="1" type="ORF">GCM10009038_06450</name>
</gene>
<dbReference type="EMBL" id="BMZI01000001">
    <property type="protein sequence ID" value="GHB11267.1"/>
    <property type="molecule type" value="Genomic_DNA"/>
</dbReference>
<organism evidence="1 2">
    <name type="scientific">Salinicola rhizosphaerae</name>
    <dbReference type="NCBI Taxonomy" id="1443141"/>
    <lineage>
        <taxon>Bacteria</taxon>
        <taxon>Pseudomonadati</taxon>
        <taxon>Pseudomonadota</taxon>
        <taxon>Gammaproteobacteria</taxon>
        <taxon>Oceanospirillales</taxon>
        <taxon>Halomonadaceae</taxon>
        <taxon>Salinicola</taxon>
    </lineage>
</organism>
<evidence type="ECO:0000313" key="2">
    <source>
        <dbReference type="Proteomes" id="UP000646745"/>
    </source>
</evidence>
<proteinExistence type="predicted"/>
<comment type="caution">
    <text evidence="1">The sequence shown here is derived from an EMBL/GenBank/DDBJ whole genome shotgun (WGS) entry which is preliminary data.</text>
</comment>
<keyword evidence="2" id="KW-1185">Reference proteome</keyword>
<reference evidence="2" key="1">
    <citation type="journal article" date="2019" name="Int. J. Syst. Evol. Microbiol.">
        <title>The Global Catalogue of Microorganisms (GCM) 10K type strain sequencing project: providing services to taxonomists for standard genome sequencing and annotation.</title>
        <authorList>
            <consortium name="The Broad Institute Genomics Platform"/>
            <consortium name="The Broad Institute Genome Sequencing Center for Infectious Disease"/>
            <person name="Wu L."/>
            <person name="Ma J."/>
        </authorList>
    </citation>
    <scope>NUCLEOTIDE SEQUENCE [LARGE SCALE GENOMIC DNA]</scope>
    <source>
        <strain evidence="2">KCTC 32998</strain>
    </source>
</reference>
<protein>
    <recommendedName>
        <fullName evidence="3">Glycosyltransferase family 2 protein</fullName>
    </recommendedName>
</protein>
<name>A0ABQ3DV81_9GAMM</name>
<dbReference type="Proteomes" id="UP000646745">
    <property type="component" value="Unassembled WGS sequence"/>
</dbReference>
<accession>A0ABQ3DV81</accession>
<evidence type="ECO:0000313" key="1">
    <source>
        <dbReference type="EMBL" id="GHB11267.1"/>
    </source>
</evidence>
<evidence type="ECO:0008006" key="3">
    <source>
        <dbReference type="Google" id="ProtNLM"/>
    </source>
</evidence>
<sequence>MVRGESDIVWSSLLHHARLGFQRLIVISYLEHEFLRRCIDRLRGAFPEVEIDLVELESRGHFGRRKAFYVNRALSLFLDGDEDNFVYCFDADEFLSLGRYPTIGEFHAAFLSTLPMGTKWGAATECFALPWLNLIPKRASSVDRYRQQDLSAQFLAGDYLCVDSRENSRHKVLFRKRPATRVHMAYHQAFRGEKDVPVEPDPLAAGFVEQSGACVYHVPLRNPDQFRERLTGPMRRALTRAAAKGSPHDTPEAANDEPMGETMGEPVIAHDFAEALFAACTSSQPQFKSLAEAADVFGEAITDRKIRAITRFIYRDRVDVGPVLGSTASSSRCLGMKADESTP</sequence>